<evidence type="ECO:0000256" key="4">
    <source>
        <dbReference type="ARBA" id="ARBA00022946"/>
    </source>
</evidence>
<dbReference type="Proteomes" id="UP000008022">
    <property type="component" value="Unassembled WGS sequence"/>
</dbReference>
<evidence type="ECO:0000256" key="5">
    <source>
        <dbReference type="SAM" id="MobiDB-lite"/>
    </source>
</evidence>
<reference evidence="7" key="2">
    <citation type="submission" date="2015-06" db="UniProtKB">
        <authorList>
            <consortium name="EnsemblPlants"/>
        </authorList>
    </citation>
    <scope>IDENTIFICATION</scope>
</reference>
<feature type="compositionally biased region" description="Low complexity" evidence="5">
    <location>
        <begin position="373"/>
        <end position="390"/>
    </location>
</feature>
<dbReference type="STRING" id="4529.A0A0E0QVG5"/>
<evidence type="ECO:0000256" key="1">
    <source>
        <dbReference type="ARBA" id="ARBA00004229"/>
    </source>
</evidence>
<keyword evidence="8" id="KW-1185">Reference proteome</keyword>
<feature type="domain" description="NAD(P)-binding" evidence="6">
    <location>
        <begin position="79"/>
        <end position="287"/>
    </location>
</feature>
<dbReference type="FunFam" id="3.40.50.720:FF:000499">
    <property type="entry name" value="Protein TIC 62, chloroplastic"/>
    <property type="match status" value="1"/>
</dbReference>
<evidence type="ECO:0000256" key="3">
    <source>
        <dbReference type="ARBA" id="ARBA00022640"/>
    </source>
</evidence>
<dbReference type="OMA" id="LMAFMAN"/>
<feature type="region of interest" description="Disordered" evidence="5">
    <location>
        <begin position="518"/>
        <end position="572"/>
    </location>
</feature>
<evidence type="ECO:0000256" key="2">
    <source>
        <dbReference type="ARBA" id="ARBA00022528"/>
    </source>
</evidence>
<name>A0A0E0QVG5_ORYRU</name>
<proteinExistence type="predicted"/>
<evidence type="ECO:0000313" key="8">
    <source>
        <dbReference type="Proteomes" id="UP000008022"/>
    </source>
</evidence>
<evidence type="ECO:0000259" key="6">
    <source>
        <dbReference type="Pfam" id="PF13460"/>
    </source>
</evidence>
<dbReference type="CDD" id="cd05243">
    <property type="entry name" value="SDR_a5"/>
    <property type="match status" value="1"/>
</dbReference>
<dbReference type="eggNOG" id="KOG1203">
    <property type="taxonomic scope" value="Eukaryota"/>
</dbReference>
<feature type="compositionally biased region" description="Gly residues" evidence="5">
    <location>
        <begin position="523"/>
        <end position="535"/>
    </location>
</feature>
<dbReference type="Pfam" id="PF13460">
    <property type="entry name" value="NAD_binding_10"/>
    <property type="match status" value="1"/>
</dbReference>
<reference evidence="8" key="1">
    <citation type="submission" date="2013-06" db="EMBL/GenBank/DDBJ databases">
        <authorList>
            <person name="Zhao Q."/>
        </authorList>
    </citation>
    <scope>NUCLEOTIDE SEQUENCE</scope>
    <source>
        <strain evidence="8">cv. W1943</strain>
    </source>
</reference>
<feature type="compositionally biased region" description="Polar residues" evidence="5">
    <location>
        <begin position="462"/>
        <end position="479"/>
    </location>
</feature>
<feature type="compositionally biased region" description="Low complexity" evidence="5">
    <location>
        <begin position="433"/>
        <end position="461"/>
    </location>
</feature>
<feature type="region of interest" description="Disordered" evidence="5">
    <location>
        <begin position="319"/>
        <end position="479"/>
    </location>
</feature>
<feature type="compositionally biased region" description="Polar residues" evidence="5">
    <location>
        <begin position="391"/>
        <end position="411"/>
    </location>
</feature>
<dbReference type="EnsemblPlants" id="ORUFI10G00010.1">
    <property type="protein sequence ID" value="ORUFI10G00010.1"/>
    <property type="gene ID" value="ORUFI10G00010"/>
</dbReference>
<dbReference type="Gene3D" id="3.40.50.720">
    <property type="entry name" value="NAD(P)-binding Rossmann-like Domain"/>
    <property type="match status" value="1"/>
</dbReference>
<dbReference type="HOGENOM" id="CLU_025711_7_1_1"/>
<accession>A0A0E0QVG5</accession>
<keyword evidence="4" id="KW-0809">Transit peptide</keyword>
<protein>
    <recommendedName>
        <fullName evidence="6">NAD(P)-binding domain-containing protein</fullName>
    </recommendedName>
</protein>
<dbReference type="Gramene" id="ORUFI10G00010.1">
    <property type="protein sequence ID" value="ORUFI10G00010.1"/>
    <property type="gene ID" value="ORUFI10G00010"/>
</dbReference>
<sequence length="572" mass="59985">MEQAAKATISLSPPSYAGCCMAACPYRSTRHLRRGGGCSARSISSLRHAPSARVYAAAAAAATPESKSTKENDLVFIAGATGKVGSRAVREFIKLGFRVRAGVRSAQRASSLVQSVEQLKVDDDATSPAERLEIVECDLEKQAQSDIVSAIGNAAIVVCSIGASEKDILDVTGPYRIDYMATNNLVQAATAAKVEHFILVTSLGTNRIGFPAFLLNLFWGVLCWKRRAEEALIGSGLPYTIVRPGGMERPTDAFKETHNLVVAVEDTYVGGLVSNLQVAELIACIASNRRTAYCKVVEAIAETTAPLLPTEDQLANIPSKRLTQQPPPEPEVVQQGETPPKPIQQSQRPLSPYTAFVDLKPPSSPSPCPPSAAAPAPTSTDTAAAGSSSTLNSSATGTPISVDQPKQQQRPLSPYTRYEELKPPSSPSPTPPSAASSASVSASPDTPPAAAASSAALDSSANGTPITGDQLNQQQSPLSPYTSYMMIKLRKFGFQYMMINLGKSITERLFGDGEGGTVRTRGKGIGGGKGEGGGRNPCARGGLVQQVDDDDERGEAGGGKSVHMRVDGDGEG</sequence>
<dbReference type="InterPro" id="IPR016040">
    <property type="entry name" value="NAD(P)-bd_dom"/>
</dbReference>
<comment type="subcellular location">
    <subcellularLocation>
        <location evidence="1">Plastid</location>
        <location evidence="1">Chloroplast</location>
    </subcellularLocation>
</comment>
<dbReference type="InterPro" id="IPR044719">
    <property type="entry name" value="TIC62"/>
</dbReference>
<organism evidence="7 8">
    <name type="scientific">Oryza rufipogon</name>
    <name type="common">Brownbeard rice</name>
    <name type="synonym">Asian wild rice</name>
    <dbReference type="NCBI Taxonomy" id="4529"/>
    <lineage>
        <taxon>Eukaryota</taxon>
        <taxon>Viridiplantae</taxon>
        <taxon>Streptophyta</taxon>
        <taxon>Embryophyta</taxon>
        <taxon>Tracheophyta</taxon>
        <taxon>Spermatophyta</taxon>
        <taxon>Magnoliopsida</taxon>
        <taxon>Liliopsida</taxon>
        <taxon>Poales</taxon>
        <taxon>Poaceae</taxon>
        <taxon>BOP clade</taxon>
        <taxon>Oryzoideae</taxon>
        <taxon>Oryzeae</taxon>
        <taxon>Oryzinae</taxon>
        <taxon>Oryza</taxon>
    </lineage>
</organism>
<dbReference type="PANTHER" id="PTHR47285:SF1">
    <property type="entry name" value="PROTEIN TIC 62, CHLOROPLASTIC"/>
    <property type="match status" value="1"/>
</dbReference>
<dbReference type="GO" id="GO:0098807">
    <property type="term" value="C:chloroplast thylakoid membrane protein complex"/>
    <property type="evidence" value="ECO:0007669"/>
    <property type="project" value="EnsemblPlants"/>
</dbReference>
<dbReference type="PANTHER" id="PTHR47285">
    <property type="entry name" value="PROTEIN TIC 62, CHLOROPLASTIC"/>
    <property type="match status" value="1"/>
</dbReference>
<keyword evidence="3" id="KW-0934">Plastid</keyword>
<dbReference type="AlphaFoldDB" id="A0A0E0QVG5"/>
<feature type="compositionally biased region" description="Pro residues" evidence="5">
    <location>
        <begin position="362"/>
        <end position="372"/>
    </location>
</feature>
<dbReference type="InterPro" id="IPR036291">
    <property type="entry name" value="NAD(P)-bd_dom_sf"/>
</dbReference>
<keyword evidence="2" id="KW-0150">Chloroplast</keyword>
<evidence type="ECO:0000313" key="7">
    <source>
        <dbReference type="EnsemblPlants" id="ORUFI10G00010.1"/>
    </source>
</evidence>
<dbReference type="SUPFAM" id="SSF51735">
    <property type="entry name" value="NAD(P)-binding Rossmann-fold domains"/>
    <property type="match status" value="1"/>
</dbReference>